<keyword evidence="3" id="KW-0238">DNA-binding</keyword>
<organism evidence="6 7">
    <name type="scientific">Bailinhaonella thermotolerans</name>
    <dbReference type="NCBI Taxonomy" id="1070861"/>
    <lineage>
        <taxon>Bacteria</taxon>
        <taxon>Bacillati</taxon>
        <taxon>Actinomycetota</taxon>
        <taxon>Actinomycetes</taxon>
        <taxon>Streptosporangiales</taxon>
        <taxon>Streptosporangiaceae</taxon>
        <taxon>Bailinhaonella</taxon>
    </lineage>
</organism>
<dbReference type="Pfam" id="PF13411">
    <property type="entry name" value="MerR_1"/>
    <property type="match status" value="1"/>
</dbReference>
<dbReference type="Gene3D" id="1.10.1660.10">
    <property type="match status" value="1"/>
</dbReference>
<keyword evidence="7" id="KW-1185">Reference proteome</keyword>
<dbReference type="Proteomes" id="UP000265768">
    <property type="component" value="Unassembled WGS sequence"/>
</dbReference>
<keyword evidence="1" id="KW-0678">Repressor</keyword>
<reference evidence="6 7" key="1">
    <citation type="submission" date="2018-09" db="EMBL/GenBank/DDBJ databases">
        <title>YIM 75507 draft genome.</title>
        <authorList>
            <person name="Tang S."/>
            <person name="Feng Y."/>
        </authorList>
    </citation>
    <scope>NUCLEOTIDE SEQUENCE [LARGE SCALE GENOMIC DNA]</scope>
    <source>
        <strain evidence="6 7">YIM 75507</strain>
    </source>
</reference>
<dbReference type="AlphaFoldDB" id="A0A3A4BV44"/>
<keyword evidence="4" id="KW-0804">Transcription</keyword>
<evidence type="ECO:0000256" key="3">
    <source>
        <dbReference type="ARBA" id="ARBA00023125"/>
    </source>
</evidence>
<accession>A0A3A4BV44</accession>
<evidence type="ECO:0000256" key="2">
    <source>
        <dbReference type="ARBA" id="ARBA00023015"/>
    </source>
</evidence>
<evidence type="ECO:0000313" key="6">
    <source>
        <dbReference type="EMBL" id="RJL35458.1"/>
    </source>
</evidence>
<dbReference type="PANTHER" id="PTHR30204">
    <property type="entry name" value="REDOX-CYCLING DRUG-SENSING TRANSCRIPTIONAL ACTIVATOR SOXR"/>
    <property type="match status" value="1"/>
</dbReference>
<evidence type="ECO:0000256" key="1">
    <source>
        <dbReference type="ARBA" id="ARBA00022491"/>
    </source>
</evidence>
<proteinExistence type="predicted"/>
<dbReference type="GO" id="GO:0003677">
    <property type="term" value="F:DNA binding"/>
    <property type="evidence" value="ECO:0007669"/>
    <property type="project" value="UniProtKB-KW"/>
</dbReference>
<dbReference type="OrthoDB" id="9802039at2"/>
<keyword evidence="2" id="KW-0805">Transcription regulation</keyword>
<feature type="domain" description="HTH merR-type" evidence="5">
    <location>
        <begin position="3"/>
        <end position="72"/>
    </location>
</feature>
<dbReference type="SUPFAM" id="SSF46955">
    <property type="entry name" value="Putative DNA-binding domain"/>
    <property type="match status" value="1"/>
</dbReference>
<dbReference type="GO" id="GO:0003700">
    <property type="term" value="F:DNA-binding transcription factor activity"/>
    <property type="evidence" value="ECO:0007669"/>
    <property type="project" value="InterPro"/>
</dbReference>
<gene>
    <name evidence="6" type="ORF">D5H75_01185</name>
</gene>
<evidence type="ECO:0000256" key="4">
    <source>
        <dbReference type="ARBA" id="ARBA00023163"/>
    </source>
</evidence>
<evidence type="ECO:0000313" key="7">
    <source>
        <dbReference type="Proteomes" id="UP000265768"/>
    </source>
</evidence>
<dbReference type="EMBL" id="QZEY01000001">
    <property type="protein sequence ID" value="RJL35458.1"/>
    <property type="molecule type" value="Genomic_DNA"/>
</dbReference>
<dbReference type="InterPro" id="IPR009061">
    <property type="entry name" value="DNA-bd_dom_put_sf"/>
</dbReference>
<dbReference type="SMART" id="SM00422">
    <property type="entry name" value="HTH_MERR"/>
    <property type="match status" value="1"/>
</dbReference>
<dbReference type="InterPro" id="IPR047057">
    <property type="entry name" value="MerR_fam"/>
</dbReference>
<evidence type="ECO:0000259" key="5">
    <source>
        <dbReference type="PROSITE" id="PS50937"/>
    </source>
</evidence>
<dbReference type="PROSITE" id="PS50937">
    <property type="entry name" value="HTH_MERR_2"/>
    <property type="match status" value="1"/>
</dbReference>
<dbReference type="PRINTS" id="PR00040">
    <property type="entry name" value="HTHMERR"/>
</dbReference>
<name>A0A3A4BV44_9ACTN</name>
<dbReference type="RefSeq" id="WP_119924430.1">
    <property type="nucleotide sequence ID" value="NZ_QZEY01000001.1"/>
</dbReference>
<dbReference type="PANTHER" id="PTHR30204:SF69">
    <property type="entry name" value="MERR-FAMILY TRANSCRIPTIONAL REGULATOR"/>
    <property type="match status" value="1"/>
</dbReference>
<dbReference type="InterPro" id="IPR000551">
    <property type="entry name" value="MerR-type_HTH_dom"/>
</dbReference>
<sequence>MSGLRSGQVAAAAGVNPQTLRYYERRGLLPSPGRTPGGHRLYPAETVTRLQMIKAAQRLGFTLEEVAGILAGGARRRGGRRAGLRERTRAKLGDVEARIAELSAIAETLRQALAAGCDDLAACAREPRCPLPFGGTPAAGPEPPAR</sequence>
<comment type="caution">
    <text evidence="6">The sequence shown here is derived from an EMBL/GenBank/DDBJ whole genome shotgun (WGS) entry which is preliminary data.</text>
</comment>
<protein>
    <submittedName>
        <fullName evidence="6">MerR family transcriptional regulator</fullName>
    </submittedName>
</protein>
<dbReference type="PROSITE" id="PS00552">
    <property type="entry name" value="HTH_MERR_1"/>
    <property type="match status" value="1"/>
</dbReference>